<proteinExistence type="predicted"/>
<dbReference type="RefSeq" id="WP_253840022.1">
    <property type="nucleotide sequence ID" value="NZ_JAMTCS010000021.1"/>
</dbReference>
<keyword evidence="1" id="KW-0812">Transmembrane</keyword>
<comment type="caution">
    <text evidence="2">The sequence shown here is derived from an EMBL/GenBank/DDBJ whole genome shotgun (WGS) entry which is preliminary data.</text>
</comment>
<accession>A0A9X2G8G2</accession>
<organism evidence="2 3">
    <name type="scientific">Promicromonospora thailandica</name>
    <dbReference type="NCBI Taxonomy" id="765201"/>
    <lineage>
        <taxon>Bacteria</taxon>
        <taxon>Bacillati</taxon>
        <taxon>Actinomycetota</taxon>
        <taxon>Actinomycetes</taxon>
        <taxon>Micrococcales</taxon>
        <taxon>Promicromonosporaceae</taxon>
        <taxon>Promicromonospora</taxon>
    </lineage>
</organism>
<evidence type="ECO:0000256" key="1">
    <source>
        <dbReference type="SAM" id="Phobius"/>
    </source>
</evidence>
<protein>
    <submittedName>
        <fullName evidence="2">Uncharacterized protein</fullName>
    </submittedName>
</protein>
<feature type="transmembrane region" description="Helical" evidence="1">
    <location>
        <begin position="47"/>
        <end position="70"/>
    </location>
</feature>
<keyword evidence="1" id="KW-1133">Transmembrane helix</keyword>
<dbReference type="EMBL" id="JAMTCS010000021">
    <property type="protein sequence ID" value="MCP2267515.1"/>
    <property type="molecule type" value="Genomic_DNA"/>
</dbReference>
<keyword evidence="3" id="KW-1185">Reference proteome</keyword>
<dbReference type="AlphaFoldDB" id="A0A9X2G8G2"/>
<evidence type="ECO:0000313" key="3">
    <source>
        <dbReference type="Proteomes" id="UP001139493"/>
    </source>
</evidence>
<feature type="transmembrane region" description="Helical" evidence="1">
    <location>
        <begin position="21"/>
        <end position="41"/>
    </location>
</feature>
<reference evidence="2" key="1">
    <citation type="submission" date="2022-06" db="EMBL/GenBank/DDBJ databases">
        <title>Genomic Encyclopedia of Archaeal and Bacterial Type Strains, Phase II (KMG-II): from individual species to whole genera.</title>
        <authorList>
            <person name="Goeker M."/>
        </authorList>
    </citation>
    <scope>NUCLEOTIDE SEQUENCE</scope>
    <source>
        <strain evidence="2">DSM 26652</strain>
    </source>
</reference>
<name>A0A9X2G8G2_9MICO</name>
<evidence type="ECO:0000313" key="2">
    <source>
        <dbReference type="EMBL" id="MCP2267515.1"/>
    </source>
</evidence>
<sequence length="88" mass="9255">MSDKRKAEQDAQLNKAARPAMYAFGAAAVICVVGVLLNVLATDLFVAVGGWITVVGLLLVISVWAGLAMVRRTNRAAGRTGDQPGTRD</sequence>
<keyword evidence="1" id="KW-0472">Membrane</keyword>
<dbReference type="Proteomes" id="UP001139493">
    <property type="component" value="Unassembled WGS sequence"/>
</dbReference>
<gene>
    <name evidence="2" type="ORF">APR03_004895</name>
</gene>